<feature type="chain" id="PRO_5045617206" evidence="2">
    <location>
        <begin position="27"/>
        <end position="912"/>
    </location>
</feature>
<dbReference type="PROSITE" id="PS50853">
    <property type="entry name" value="FN3"/>
    <property type="match status" value="1"/>
</dbReference>
<protein>
    <submittedName>
        <fullName evidence="4">T9SS type A sorting domain-containing protein</fullName>
    </submittedName>
</protein>
<proteinExistence type="predicted"/>
<feature type="signal peptide" evidence="2">
    <location>
        <begin position="1"/>
        <end position="26"/>
    </location>
</feature>
<dbReference type="Proteomes" id="UP001629156">
    <property type="component" value="Unassembled WGS sequence"/>
</dbReference>
<sequence length="912" mass="95874">MKIFTKRVLLLLVMALVLPASFYGQAVFSNEINDSNPGDFNPYTSGQVVNANITASGIGRGPGITVNGGSSRYNAKGWNTADLAADNYFYFTLTPNAGYEIDFDSFMYTGQKSGTGPKYFSIRTSLDNYTTDVYTYSETGDASMTFPELTASLSASTFQGITQAITFRFYAWGATSATGSFSINDFAFNGTVALAALAAPVTAVTDVNATGFTATWNAVPGATGYYLDVSTDPDFSGAVPELDPWINEFHYDNSGTDTGEFVEVVVPNSLLPVLADIKVTLYNQTGGVSYDEKNLSEFTAGTNTGSFTVFYYTYPSNGIQNGDADGIALSVDGSVVQFISYEGTLTASDGDATGMASTDVGVSEPTSTPAGNSLMLTGTGTGYSDFTWSGPDVASPGSVNPGQTLEVPAGVPNFVTGYQNLDVGNVLIYNVTGLEANVTYYYRVRAYNSTSVSTDSTTTPVTTSCPVVALPTANGQLFCGAATVASLAVTTGEMTKWYASETAVDALADDTVVETGTYYVSQTVNGCESERVAVEIVVNPVPDAPAITSQLFCGTATTADLPLGNGLIWYTTLTGDNYLAVDAELSTGTYYVSQIINGCQSERIAVSVTVNPVPDAPVVPAQLFCGSAMPAELPIGPGMIWYTDAEGTIPLATDAELSTGTYYASQIVLGCESAVTAVSVTVNPVPDAPVVANQSFCGSATAMDLPVDSGYIWYTDAQGTEILAVNATLTTGVYYVSQIVMGCPSALVAVDVTVTPLEMPTGDIMQDFTEGQTLADLDVTGVNIMWYADGALSQPLDATTPLVDNNTYYAVSVNGDCVSEPFAVTTNLVLARAEFELSALAYYPNPVSDVLTISYQQEIASVDVYNLLGQTVLAQPVNNREANINMAGLAEGTYMVKVVSGTTTTMVKVLKK</sequence>
<dbReference type="InterPro" id="IPR013783">
    <property type="entry name" value="Ig-like_fold"/>
</dbReference>
<evidence type="ECO:0000259" key="3">
    <source>
        <dbReference type="PROSITE" id="PS50853"/>
    </source>
</evidence>
<evidence type="ECO:0000256" key="1">
    <source>
        <dbReference type="ARBA" id="ARBA00022729"/>
    </source>
</evidence>
<dbReference type="Pfam" id="PF19081">
    <property type="entry name" value="Ig_7"/>
    <property type="match status" value="3"/>
</dbReference>
<dbReference type="InterPro" id="IPR044023">
    <property type="entry name" value="Ig_7"/>
</dbReference>
<dbReference type="EMBL" id="JBELPZ010000009">
    <property type="protein sequence ID" value="MFL9844823.1"/>
    <property type="molecule type" value="Genomic_DNA"/>
</dbReference>
<evidence type="ECO:0000313" key="4">
    <source>
        <dbReference type="EMBL" id="MFL9844823.1"/>
    </source>
</evidence>
<dbReference type="RefSeq" id="WP_408085078.1">
    <property type="nucleotide sequence ID" value="NZ_JBELPZ010000009.1"/>
</dbReference>
<keyword evidence="5" id="KW-1185">Reference proteome</keyword>
<evidence type="ECO:0000256" key="2">
    <source>
        <dbReference type="SAM" id="SignalP"/>
    </source>
</evidence>
<organism evidence="4 5">
    <name type="scientific">Flavobacterium rhizosphaerae</name>
    <dbReference type="NCBI Taxonomy" id="3163298"/>
    <lineage>
        <taxon>Bacteria</taxon>
        <taxon>Pseudomonadati</taxon>
        <taxon>Bacteroidota</taxon>
        <taxon>Flavobacteriia</taxon>
        <taxon>Flavobacteriales</taxon>
        <taxon>Flavobacteriaceae</taxon>
        <taxon>Flavobacterium</taxon>
    </lineage>
</organism>
<name>A0ABW8YX93_9FLAO</name>
<reference evidence="4 5" key="1">
    <citation type="submission" date="2024-06" db="EMBL/GenBank/DDBJ databases">
        <authorList>
            <person name="Kaempfer P."/>
            <person name="Viver T."/>
        </authorList>
    </citation>
    <scope>NUCLEOTIDE SEQUENCE [LARGE SCALE GENOMIC DNA]</scope>
    <source>
        <strain evidence="4 5">ST-119</strain>
    </source>
</reference>
<keyword evidence="1 2" id="KW-0732">Signal</keyword>
<dbReference type="InterPro" id="IPR036116">
    <property type="entry name" value="FN3_sf"/>
</dbReference>
<dbReference type="Gene3D" id="2.60.40.10">
    <property type="entry name" value="Immunoglobulins"/>
    <property type="match status" value="1"/>
</dbReference>
<gene>
    <name evidence="4" type="ORF">ABS766_10380</name>
</gene>
<evidence type="ECO:0000313" key="5">
    <source>
        <dbReference type="Proteomes" id="UP001629156"/>
    </source>
</evidence>
<dbReference type="SUPFAM" id="SSF49265">
    <property type="entry name" value="Fibronectin type III"/>
    <property type="match status" value="1"/>
</dbReference>
<accession>A0ABW8YX93</accession>
<feature type="domain" description="Fibronectin type-III" evidence="3">
    <location>
        <begin position="370"/>
        <end position="466"/>
    </location>
</feature>
<dbReference type="InterPro" id="IPR003961">
    <property type="entry name" value="FN3_dom"/>
</dbReference>
<dbReference type="Pfam" id="PF18962">
    <property type="entry name" value="Por_Secre_tail"/>
    <property type="match status" value="1"/>
</dbReference>
<comment type="caution">
    <text evidence="4">The sequence shown here is derived from an EMBL/GenBank/DDBJ whole genome shotgun (WGS) entry which is preliminary data.</text>
</comment>
<dbReference type="SMART" id="SM00060">
    <property type="entry name" value="FN3"/>
    <property type="match status" value="2"/>
</dbReference>
<dbReference type="NCBIfam" id="TIGR04183">
    <property type="entry name" value="Por_Secre_tail"/>
    <property type="match status" value="1"/>
</dbReference>
<dbReference type="InterPro" id="IPR026444">
    <property type="entry name" value="Secre_tail"/>
</dbReference>